<dbReference type="OrthoDB" id="197660at2"/>
<protein>
    <recommendedName>
        <fullName evidence="4 5">Large ribosomal subunit protein bL33</fullName>
    </recommendedName>
</protein>
<accession>A0A5N1IBI4</accession>
<dbReference type="Pfam" id="PF00471">
    <property type="entry name" value="Ribosomal_L33"/>
    <property type="match status" value="1"/>
</dbReference>
<comment type="similarity">
    <text evidence="1 5">Belongs to the bacterial ribosomal protein bL33 family.</text>
</comment>
<dbReference type="GO" id="GO:0006412">
    <property type="term" value="P:translation"/>
    <property type="evidence" value="ECO:0007669"/>
    <property type="project" value="UniProtKB-UniRule"/>
</dbReference>
<dbReference type="InterPro" id="IPR038584">
    <property type="entry name" value="Ribosomal_bL33_sf"/>
</dbReference>
<evidence type="ECO:0000256" key="1">
    <source>
        <dbReference type="ARBA" id="ARBA00007596"/>
    </source>
</evidence>
<dbReference type="PANTHER" id="PTHR43168">
    <property type="entry name" value="50S RIBOSOMAL PROTEIN L33, CHLOROPLASTIC"/>
    <property type="match status" value="1"/>
</dbReference>
<keyword evidence="2 5" id="KW-0689">Ribosomal protein</keyword>
<dbReference type="GO" id="GO:1990904">
    <property type="term" value="C:ribonucleoprotein complex"/>
    <property type="evidence" value="ECO:0007669"/>
    <property type="project" value="UniProtKB-KW"/>
</dbReference>
<dbReference type="InterPro" id="IPR011332">
    <property type="entry name" value="Ribosomal_zn-bd"/>
</dbReference>
<dbReference type="Proteomes" id="UP000327236">
    <property type="component" value="Unassembled WGS sequence"/>
</dbReference>
<dbReference type="SUPFAM" id="SSF57829">
    <property type="entry name" value="Zn-binding ribosomal proteins"/>
    <property type="match status" value="1"/>
</dbReference>
<dbReference type="HAMAP" id="MF_00294">
    <property type="entry name" value="Ribosomal_bL33"/>
    <property type="match status" value="1"/>
</dbReference>
<organism evidence="6 7">
    <name type="scientific">Lactobacillus jensenii</name>
    <dbReference type="NCBI Taxonomy" id="109790"/>
    <lineage>
        <taxon>Bacteria</taxon>
        <taxon>Bacillati</taxon>
        <taxon>Bacillota</taxon>
        <taxon>Bacilli</taxon>
        <taxon>Lactobacillales</taxon>
        <taxon>Lactobacillaceae</taxon>
        <taxon>Lactobacillus</taxon>
    </lineage>
</organism>
<dbReference type="EMBL" id="VYWW01000041">
    <property type="protein sequence ID" value="KAA9320700.1"/>
    <property type="molecule type" value="Genomic_DNA"/>
</dbReference>
<dbReference type="GO" id="GO:0005737">
    <property type="term" value="C:cytoplasm"/>
    <property type="evidence" value="ECO:0007669"/>
    <property type="project" value="UniProtKB-ARBA"/>
</dbReference>
<dbReference type="GO" id="GO:0005840">
    <property type="term" value="C:ribosome"/>
    <property type="evidence" value="ECO:0007669"/>
    <property type="project" value="UniProtKB-KW"/>
</dbReference>
<dbReference type="InterPro" id="IPR001705">
    <property type="entry name" value="Ribosomal_bL33"/>
</dbReference>
<comment type="caution">
    <text evidence="6">The sequence shown here is derived from an EMBL/GenBank/DDBJ whole genome shotgun (WGS) entry which is preliminary data.</text>
</comment>
<keyword evidence="3 5" id="KW-0687">Ribonucleoprotein</keyword>
<dbReference type="Gene3D" id="2.20.28.120">
    <property type="entry name" value="Ribosomal protein L33"/>
    <property type="match status" value="1"/>
</dbReference>
<evidence type="ECO:0000256" key="3">
    <source>
        <dbReference type="ARBA" id="ARBA00023274"/>
    </source>
</evidence>
<evidence type="ECO:0000256" key="2">
    <source>
        <dbReference type="ARBA" id="ARBA00022980"/>
    </source>
</evidence>
<name>A0A5N1IBI4_LACJE</name>
<evidence type="ECO:0000256" key="5">
    <source>
        <dbReference type="HAMAP-Rule" id="MF_00294"/>
    </source>
</evidence>
<reference evidence="6 7" key="1">
    <citation type="submission" date="2019-09" db="EMBL/GenBank/DDBJ databases">
        <title>Draft genome sequence assemblies of isolates from the urinary tract.</title>
        <authorList>
            <person name="Mores C.R."/>
            <person name="Putonti C."/>
            <person name="Wolfe A.J."/>
        </authorList>
    </citation>
    <scope>NUCLEOTIDE SEQUENCE [LARGE SCALE GENOMIC DNA]</scope>
    <source>
        <strain evidence="6 7">UMB246</strain>
    </source>
</reference>
<dbReference type="GO" id="GO:0003735">
    <property type="term" value="F:structural constituent of ribosome"/>
    <property type="evidence" value="ECO:0007669"/>
    <property type="project" value="InterPro"/>
</dbReference>
<gene>
    <name evidence="5 6" type="primary">rpmG</name>
    <name evidence="6" type="ORF">F6H94_07595</name>
</gene>
<evidence type="ECO:0000313" key="6">
    <source>
        <dbReference type="EMBL" id="KAA9320700.1"/>
    </source>
</evidence>
<evidence type="ECO:0000313" key="7">
    <source>
        <dbReference type="Proteomes" id="UP000327236"/>
    </source>
</evidence>
<sequence>MMRNNIILECRQTSERIYITSKNKRNTPERLRLMKYSPKLQKRAEFVEISK</sequence>
<dbReference type="NCBIfam" id="NF001860">
    <property type="entry name" value="PRK00595.1"/>
    <property type="match status" value="1"/>
</dbReference>
<dbReference type="NCBIfam" id="TIGR01023">
    <property type="entry name" value="rpmG_bact"/>
    <property type="match status" value="1"/>
</dbReference>
<proteinExistence type="inferred from homology"/>
<dbReference type="AlphaFoldDB" id="A0A5N1IBI4"/>
<dbReference type="PANTHER" id="PTHR43168:SF2">
    <property type="entry name" value="LARGE RIBOSOMAL SUBUNIT PROTEIN BL33C"/>
    <property type="match status" value="1"/>
</dbReference>
<dbReference type="NCBIfam" id="NF001764">
    <property type="entry name" value="PRK00504.1"/>
    <property type="match status" value="1"/>
</dbReference>
<evidence type="ECO:0000256" key="4">
    <source>
        <dbReference type="ARBA" id="ARBA00035176"/>
    </source>
</evidence>